<keyword evidence="1" id="KW-0812">Transmembrane</keyword>
<organism evidence="2 3">
    <name type="scientific">Nitrosomonas communis</name>
    <dbReference type="NCBI Taxonomy" id="44574"/>
    <lineage>
        <taxon>Bacteria</taxon>
        <taxon>Pseudomonadati</taxon>
        <taxon>Pseudomonadota</taxon>
        <taxon>Betaproteobacteria</taxon>
        <taxon>Nitrosomonadales</taxon>
        <taxon>Nitrosomonadaceae</taxon>
        <taxon>Nitrosomonas</taxon>
    </lineage>
</organism>
<dbReference type="RefSeq" id="WP_200899648.1">
    <property type="nucleotide sequence ID" value="NZ_CP011451.1"/>
</dbReference>
<accession>A0A5D3YCS2</accession>
<dbReference type="Pfam" id="PF17195">
    <property type="entry name" value="DUF5132"/>
    <property type="match status" value="1"/>
</dbReference>
<comment type="caution">
    <text evidence="2">The sequence shown here is derived from an EMBL/GenBank/DDBJ whole genome shotgun (WGS) entry which is preliminary data.</text>
</comment>
<name>A0A5D3YCS2_9PROT</name>
<keyword evidence="1" id="KW-0472">Membrane</keyword>
<protein>
    <submittedName>
        <fullName evidence="2">Uncharacterized protein DUF5132</fullName>
    </submittedName>
</protein>
<dbReference type="EMBL" id="VNHT01000021">
    <property type="protein sequence ID" value="TYP88232.1"/>
    <property type="molecule type" value="Genomic_DNA"/>
</dbReference>
<evidence type="ECO:0000256" key="1">
    <source>
        <dbReference type="SAM" id="Phobius"/>
    </source>
</evidence>
<proteinExistence type="predicted"/>
<feature type="transmembrane region" description="Helical" evidence="1">
    <location>
        <begin position="15"/>
        <end position="36"/>
    </location>
</feature>
<reference evidence="2 3" key="1">
    <citation type="submission" date="2019-07" db="EMBL/GenBank/DDBJ databases">
        <title>Active sludge and wastewater microbial communities from Klosterneuburg, Austria.</title>
        <authorList>
            <person name="Wagner M."/>
        </authorList>
    </citation>
    <scope>NUCLEOTIDE SEQUENCE [LARGE SCALE GENOMIC DNA]</scope>
    <source>
        <strain evidence="2 3">Nm2</strain>
    </source>
</reference>
<dbReference type="InterPro" id="IPR033456">
    <property type="entry name" value="DUF5132"/>
</dbReference>
<evidence type="ECO:0000313" key="3">
    <source>
        <dbReference type="Proteomes" id="UP000324176"/>
    </source>
</evidence>
<dbReference type="AlphaFoldDB" id="A0A5D3YCS2"/>
<dbReference type="Proteomes" id="UP000324176">
    <property type="component" value="Unassembled WGS sequence"/>
</dbReference>
<sequence length="121" mass="12682">MAVEDFFKNNTGKGIAIGIAAAILAPAILPVVVQAARPLARAAIKSGLLFLNKSRETVAEMGEVVEDLVAEARAEIDEERTKANSATVATEDIIEDSVDIAEAESEAESEVVSKKTISPSS</sequence>
<evidence type="ECO:0000313" key="2">
    <source>
        <dbReference type="EMBL" id="TYP88232.1"/>
    </source>
</evidence>
<gene>
    <name evidence="2" type="ORF">BCL69_102117</name>
</gene>
<keyword evidence="1" id="KW-1133">Transmembrane helix</keyword>